<dbReference type="Gene3D" id="3.30.230.10">
    <property type="match status" value="1"/>
</dbReference>
<dbReference type="GO" id="GO:0003746">
    <property type="term" value="F:translation elongation factor activity"/>
    <property type="evidence" value="ECO:0007669"/>
    <property type="project" value="UniProtKB-KW"/>
</dbReference>
<dbReference type="InterPro" id="IPR000640">
    <property type="entry name" value="EFG_V-like"/>
</dbReference>
<dbReference type="GO" id="GO:0032790">
    <property type="term" value="P:ribosome disassembly"/>
    <property type="evidence" value="ECO:0007669"/>
    <property type="project" value="TreeGrafter"/>
</dbReference>
<dbReference type="InterPro" id="IPR041095">
    <property type="entry name" value="EFG_II"/>
</dbReference>
<proteinExistence type="predicted"/>
<evidence type="ECO:0000259" key="7">
    <source>
        <dbReference type="SMART" id="SM00889"/>
    </source>
</evidence>
<dbReference type="InterPro" id="IPR047872">
    <property type="entry name" value="EFG_IV"/>
</dbReference>
<evidence type="ECO:0000256" key="1">
    <source>
        <dbReference type="ARBA" id="ARBA00017872"/>
    </source>
</evidence>
<comment type="function">
    <text evidence="6">Catalyzes the GTP-dependent ribosomal translocation step during translation elongation. During this step, the ribosome changes from the pre-translocational (PRE) to the post-translocational (POST) state as the newly formed A-site-bound peptidyl-tRNA and P-site-bound deacylated tRNA move to the P and E sites, respectively. Catalyzes the coordinated movement of the two tRNA molecules, the mRNA and conformational changes in the ribosome.</text>
</comment>
<dbReference type="InterPro" id="IPR035649">
    <property type="entry name" value="EFG_V"/>
</dbReference>
<dbReference type="InterPro" id="IPR027417">
    <property type="entry name" value="P-loop_NTPase"/>
</dbReference>
<dbReference type="Pfam" id="PF14492">
    <property type="entry name" value="EFG_III"/>
    <property type="match status" value="1"/>
</dbReference>
<dbReference type="Pfam" id="PF03764">
    <property type="entry name" value="EFG_IV"/>
    <property type="match status" value="1"/>
</dbReference>
<dbReference type="Pfam" id="PF00679">
    <property type="entry name" value="EFG_C"/>
    <property type="match status" value="1"/>
</dbReference>
<dbReference type="EMBL" id="FPAW01000005">
    <property type="protein sequence ID" value="SFT68452.1"/>
    <property type="molecule type" value="Genomic_DNA"/>
</dbReference>
<dbReference type="InterPro" id="IPR035647">
    <property type="entry name" value="EFG_III/V"/>
</dbReference>
<dbReference type="Gene3D" id="3.30.70.240">
    <property type="match status" value="1"/>
</dbReference>
<dbReference type="SUPFAM" id="SSF54211">
    <property type="entry name" value="Ribosomal protein S5 domain 2-like"/>
    <property type="match status" value="1"/>
</dbReference>
<dbReference type="InterPro" id="IPR005517">
    <property type="entry name" value="Transl_elong_EFG/EF2_IV"/>
</dbReference>
<dbReference type="SMART" id="SM00889">
    <property type="entry name" value="EFG_IV"/>
    <property type="match status" value="1"/>
</dbReference>
<evidence type="ECO:0000256" key="5">
    <source>
        <dbReference type="ARBA" id="ARBA00023134"/>
    </source>
</evidence>
<dbReference type="CDD" id="cd03713">
    <property type="entry name" value="EFG_mtEFG_C"/>
    <property type="match status" value="1"/>
</dbReference>
<sequence length="636" mass="67958">MRAITVIGPPHSGKTTLAAALAALDGTPPTMLKLMGDVELSCFPFMQDRWAVLDLPGGLDNFAMIGPALAASDAAVLCAPADVEAAVLSAPYLRIIEDSGIPAFLFINRTDVATHRISDIVSALQQYCAHGILLRQVPIRTEGQITGAVDLISERAWEYHEDERSSLVELPKDVAMREQEARFDLLESLADFDDALLEQIIEDQRPMTEGIYAVATRALQRHDLIPAFLGSASHGNGIMRLMKSLRHETPQIAALPRHHGLGEDELAVGCLADTVKHMGKTVLIRALANGIAPGMALGGSSIGSLNHIDGRTPLKSMSAGDLALTIKSDHIAPATYLSADGSMPLPEWAQAHPPGLHRRLTPVHERDENKLSSALAKLAGIDPGLQIGQDESTGQFVIGVQGPLHLRRIAEKLELGFGVKVECAPMQTALRETIRRKIEAHCRHRKQSGGAGQFADVLIDVAPRPLGSGFVFDEIVKGGAVPRNYIPAVEAGARDALDRGPSGFPVVDIAVTLKDGKSHSVDSSDHAFRTAGKNAVKAALDEAGTVVLQPIMRVRIDVPSILSGGLAPLFSGLKGQVLGFESHPTANGWDVFNGLLPMASEEDLFRALGGATRGTAWFSSKLDHYEEITEPVASYA</sequence>
<evidence type="ECO:0000256" key="3">
    <source>
        <dbReference type="ARBA" id="ARBA00022768"/>
    </source>
</evidence>
<dbReference type="GO" id="GO:0097216">
    <property type="term" value="F:guanosine tetraphosphate binding"/>
    <property type="evidence" value="ECO:0007669"/>
    <property type="project" value="UniProtKB-ARBA"/>
</dbReference>
<dbReference type="InterPro" id="IPR014721">
    <property type="entry name" value="Ribsml_uS5_D2-typ_fold_subgr"/>
</dbReference>
<dbReference type="STRING" id="999627.SAMN05216236_105110"/>
<evidence type="ECO:0000313" key="9">
    <source>
        <dbReference type="Proteomes" id="UP000182466"/>
    </source>
</evidence>
<keyword evidence="4" id="KW-0648">Protein biosynthesis</keyword>
<dbReference type="GO" id="GO:0003924">
    <property type="term" value="F:GTPase activity"/>
    <property type="evidence" value="ECO:0007669"/>
    <property type="project" value="InterPro"/>
</dbReference>
<dbReference type="eggNOG" id="COG0480">
    <property type="taxonomic scope" value="Bacteria"/>
</dbReference>
<accession>A0A1I7A0M6</accession>
<evidence type="ECO:0000256" key="4">
    <source>
        <dbReference type="ARBA" id="ARBA00022917"/>
    </source>
</evidence>
<feature type="domain" description="Translation elongation factor EFG/EF2" evidence="7">
    <location>
        <begin position="427"/>
        <end position="544"/>
    </location>
</feature>
<dbReference type="Proteomes" id="UP000182466">
    <property type="component" value="Unassembled WGS sequence"/>
</dbReference>
<dbReference type="NCBIfam" id="NF009379">
    <property type="entry name" value="PRK12740.1-3"/>
    <property type="match status" value="1"/>
</dbReference>
<dbReference type="InterPro" id="IPR000795">
    <property type="entry name" value="T_Tr_GTP-bd_dom"/>
</dbReference>
<reference evidence="8 9" key="1">
    <citation type="submission" date="2016-10" db="EMBL/GenBank/DDBJ databases">
        <authorList>
            <person name="de Groot N.N."/>
        </authorList>
    </citation>
    <scope>NUCLEOTIDE SEQUENCE [LARGE SCALE GENOMIC DNA]</scope>
    <source>
        <strain evidence="8 9">CGMCC 1.10959</strain>
    </source>
</reference>
<dbReference type="OrthoDB" id="9802948at2"/>
<dbReference type="PANTHER" id="PTHR43261">
    <property type="entry name" value="TRANSLATION ELONGATION FACTOR G-RELATED"/>
    <property type="match status" value="1"/>
</dbReference>
<dbReference type="AlphaFoldDB" id="A0A1I7A0M6"/>
<evidence type="ECO:0000313" key="8">
    <source>
        <dbReference type="EMBL" id="SFT68452.1"/>
    </source>
</evidence>
<protein>
    <recommendedName>
        <fullName evidence="1">Elongation factor G</fullName>
    </recommendedName>
</protein>
<gene>
    <name evidence="8" type="ORF">SAMN05216236_105110</name>
</gene>
<evidence type="ECO:0000256" key="2">
    <source>
        <dbReference type="ARBA" id="ARBA00022741"/>
    </source>
</evidence>
<name>A0A1I7A0M6_9RHOB</name>
<dbReference type="Pfam" id="PF00009">
    <property type="entry name" value="GTP_EFTU"/>
    <property type="match status" value="1"/>
</dbReference>
<keyword evidence="9" id="KW-1185">Reference proteome</keyword>
<dbReference type="Gene3D" id="3.30.70.870">
    <property type="entry name" value="Elongation Factor G (Translational Gtpase), domain 3"/>
    <property type="match status" value="1"/>
</dbReference>
<dbReference type="InterPro" id="IPR020568">
    <property type="entry name" value="Ribosomal_Su5_D2-typ_SF"/>
</dbReference>
<organism evidence="8 9">
    <name type="scientific">Sedimentitalea nanhaiensis</name>
    <dbReference type="NCBI Taxonomy" id="999627"/>
    <lineage>
        <taxon>Bacteria</taxon>
        <taxon>Pseudomonadati</taxon>
        <taxon>Pseudomonadota</taxon>
        <taxon>Alphaproteobacteria</taxon>
        <taxon>Rhodobacterales</taxon>
        <taxon>Paracoccaceae</taxon>
        <taxon>Sedimentitalea</taxon>
    </lineage>
</organism>
<dbReference type="PANTHER" id="PTHR43261:SF7">
    <property type="entry name" value="ELONGATION FACTOR G-LIKE PROTEIN"/>
    <property type="match status" value="1"/>
</dbReference>
<dbReference type="SUPFAM" id="SSF52540">
    <property type="entry name" value="P-loop containing nucleoside triphosphate hydrolases"/>
    <property type="match status" value="1"/>
</dbReference>
<dbReference type="Gene3D" id="3.40.50.300">
    <property type="entry name" value="P-loop containing nucleotide triphosphate hydrolases"/>
    <property type="match status" value="1"/>
</dbReference>
<dbReference type="RefSeq" id="WP_027260990.1">
    <property type="nucleotide sequence ID" value="NZ_FPAW01000005.1"/>
</dbReference>
<keyword evidence="3 8" id="KW-0251">Elongation factor</keyword>
<evidence type="ECO:0000256" key="6">
    <source>
        <dbReference type="ARBA" id="ARBA00024731"/>
    </source>
</evidence>
<keyword evidence="5" id="KW-0342">GTP-binding</keyword>
<dbReference type="SUPFAM" id="SSF54980">
    <property type="entry name" value="EF-G C-terminal domain-like"/>
    <property type="match status" value="2"/>
</dbReference>
<dbReference type="GO" id="GO:0005525">
    <property type="term" value="F:GTP binding"/>
    <property type="evidence" value="ECO:0007669"/>
    <property type="project" value="UniProtKB-KW"/>
</dbReference>
<dbReference type="CDD" id="cd01434">
    <property type="entry name" value="EFG_mtEFG1_IV"/>
    <property type="match status" value="1"/>
</dbReference>
<keyword evidence="2" id="KW-0547">Nucleotide-binding</keyword>